<proteinExistence type="predicted"/>
<keyword evidence="2" id="KW-1185">Reference proteome</keyword>
<reference evidence="1" key="1">
    <citation type="submission" date="2022-06" db="EMBL/GenBank/DDBJ databases">
        <title>Fusarium solani species complex genomes reveal bases of compartmentalisation and animal pathogenesis.</title>
        <authorList>
            <person name="Tsai I.J."/>
        </authorList>
    </citation>
    <scope>NUCLEOTIDE SEQUENCE</scope>
    <source>
        <strain evidence="1">Fu6.1</strain>
    </source>
</reference>
<gene>
    <name evidence="1" type="ORF">NCS57_01451100</name>
</gene>
<name>A0ACC0QBU0_9HYPO</name>
<organism evidence="1 2">
    <name type="scientific">Fusarium keratoplasticum</name>
    <dbReference type="NCBI Taxonomy" id="1328300"/>
    <lineage>
        <taxon>Eukaryota</taxon>
        <taxon>Fungi</taxon>
        <taxon>Dikarya</taxon>
        <taxon>Ascomycota</taxon>
        <taxon>Pezizomycotina</taxon>
        <taxon>Sordariomycetes</taxon>
        <taxon>Hypocreomycetidae</taxon>
        <taxon>Hypocreales</taxon>
        <taxon>Nectriaceae</taxon>
        <taxon>Fusarium</taxon>
        <taxon>Fusarium solani species complex</taxon>
    </lineage>
</organism>
<dbReference type="EMBL" id="CM046515">
    <property type="protein sequence ID" value="KAI8649149.1"/>
    <property type="molecule type" value="Genomic_DNA"/>
</dbReference>
<evidence type="ECO:0000313" key="2">
    <source>
        <dbReference type="Proteomes" id="UP001065298"/>
    </source>
</evidence>
<sequence length="674" mass="75147">MATAVRPTIHMRPLGLDSTSVSAAAQTLSLSFATDPLITWLYRCPTDPGWGSLEPPLQRWQEARVREYTVRGIGMEAVTEGKAPSSVGVCFLFPPLPQRRWLNPLWWPAYLRVLWDQYWIKPREPFTDEKRIGIMMDGHYASAKTIKGRYPPNSLYYLEIAAVKPDTQGMGVGGAIMSWVVDRLGKSPCFLECTNEKNIPFYEKYGFKLLEEKTLSHGANQSSTTLYYMAGIACEGYQTRLTWGPSNPDPAPPMAGVVLNPIRKPRLQKKARQREEAEAIAEAPPDSDLEIADPGSVSSPDQLDLLFLQYQLDDPCSNGALPDNEVSQRLMDDFSSKGWKTLSGRGGQHSFVHSDIIPLCDSNISLRHVCLAYQASLDPGMIHATPIYMQSALSHYFNDLNTPEKLDLDETLATGVLLCSVSINSLYIWTPLLEGLHGVLQHRDLLHKTQRPPLTNHLIEVIGLLDIPCFTLNRITVSLNLWKLHVGPSKQSGVEQTSGLPYTLMTLFADLGSPEAEDRLLMWPGELGDELIQMHLWEAFRNAGILHNRALIGEAQDPSSSPTSKPRTEVLRMKVFASIQAIFDSGAFTCRRPLARAALYPLFIAGLLADNAWERRLSRTAFQHLCENGQERPVTETLNIVTQVWGKGSGGDEQSKLKLATEIAAEMNVEIHLY</sequence>
<protein>
    <submittedName>
        <fullName evidence="1">Uncharacterized protein</fullName>
    </submittedName>
</protein>
<accession>A0ACC0QBU0</accession>
<dbReference type="Proteomes" id="UP001065298">
    <property type="component" value="Chromosome 13"/>
</dbReference>
<evidence type="ECO:0000313" key="1">
    <source>
        <dbReference type="EMBL" id="KAI8649149.1"/>
    </source>
</evidence>
<comment type="caution">
    <text evidence="1">The sequence shown here is derived from an EMBL/GenBank/DDBJ whole genome shotgun (WGS) entry which is preliminary data.</text>
</comment>